<organism evidence="1 2">
    <name type="scientific">Medicago truncatula</name>
    <name type="common">Barrel medic</name>
    <name type="synonym">Medicago tribuloides</name>
    <dbReference type="NCBI Taxonomy" id="3880"/>
    <lineage>
        <taxon>Eukaryota</taxon>
        <taxon>Viridiplantae</taxon>
        <taxon>Streptophyta</taxon>
        <taxon>Embryophyta</taxon>
        <taxon>Tracheophyta</taxon>
        <taxon>Spermatophyta</taxon>
        <taxon>Magnoliopsida</taxon>
        <taxon>eudicotyledons</taxon>
        <taxon>Gunneridae</taxon>
        <taxon>Pentapetalae</taxon>
        <taxon>rosids</taxon>
        <taxon>fabids</taxon>
        <taxon>Fabales</taxon>
        <taxon>Fabaceae</taxon>
        <taxon>Papilionoideae</taxon>
        <taxon>50 kb inversion clade</taxon>
        <taxon>NPAAA clade</taxon>
        <taxon>Hologalegina</taxon>
        <taxon>IRL clade</taxon>
        <taxon>Trifolieae</taxon>
        <taxon>Medicago</taxon>
    </lineage>
</organism>
<evidence type="ECO:0000313" key="1">
    <source>
        <dbReference type="EMBL" id="RHN77087.1"/>
    </source>
</evidence>
<proteinExistence type="predicted"/>
<dbReference type="AlphaFoldDB" id="A0A396JPX1"/>
<name>A0A396JPX1_MEDTR</name>
<dbReference type="Gramene" id="rna505">
    <property type="protein sequence ID" value="RHN77087.1"/>
    <property type="gene ID" value="gene505"/>
</dbReference>
<evidence type="ECO:0000313" key="2">
    <source>
        <dbReference type="Proteomes" id="UP000265566"/>
    </source>
</evidence>
<dbReference type="EMBL" id="PSQE01000001">
    <property type="protein sequence ID" value="RHN77087.1"/>
    <property type="molecule type" value="Genomic_DNA"/>
</dbReference>
<dbReference type="Proteomes" id="UP000265566">
    <property type="component" value="Chromosome 1"/>
</dbReference>
<accession>A0A396JPX1</accession>
<gene>
    <name evidence="1" type="ORF">MtrunA17_Chr1g0151001</name>
</gene>
<protein>
    <submittedName>
        <fullName evidence="1">Uncharacterized protein</fullName>
    </submittedName>
</protein>
<reference evidence="2" key="1">
    <citation type="journal article" date="2018" name="Nat. Plants">
        <title>Whole-genome landscape of Medicago truncatula symbiotic genes.</title>
        <authorList>
            <person name="Pecrix Y."/>
            <person name="Staton S.E."/>
            <person name="Sallet E."/>
            <person name="Lelandais-Briere C."/>
            <person name="Moreau S."/>
            <person name="Carrere S."/>
            <person name="Blein T."/>
            <person name="Jardinaud M.F."/>
            <person name="Latrasse D."/>
            <person name="Zouine M."/>
            <person name="Zahm M."/>
            <person name="Kreplak J."/>
            <person name="Mayjonade B."/>
            <person name="Satge C."/>
            <person name="Perez M."/>
            <person name="Cauet S."/>
            <person name="Marande W."/>
            <person name="Chantry-Darmon C."/>
            <person name="Lopez-Roques C."/>
            <person name="Bouchez O."/>
            <person name="Berard A."/>
            <person name="Debelle F."/>
            <person name="Munos S."/>
            <person name="Bendahmane A."/>
            <person name="Berges H."/>
            <person name="Niebel A."/>
            <person name="Buitink J."/>
            <person name="Frugier F."/>
            <person name="Benhamed M."/>
            <person name="Crespi M."/>
            <person name="Gouzy J."/>
            <person name="Gamas P."/>
        </authorList>
    </citation>
    <scope>NUCLEOTIDE SEQUENCE [LARGE SCALE GENOMIC DNA]</scope>
    <source>
        <strain evidence="2">cv. Jemalong A17</strain>
    </source>
</reference>
<comment type="caution">
    <text evidence="1">The sequence shown here is derived from an EMBL/GenBank/DDBJ whole genome shotgun (WGS) entry which is preliminary data.</text>
</comment>
<sequence length="40" mass="4384">MLKTLDVRFCPKISSTSMGRFHAACSSLKRKYSSLSTSSA</sequence>